<keyword evidence="2 6" id="KW-0812">Transmembrane</keyword>
<feature type="transmembrane region" description="Helical" evidence="6">
    <location>
        <begin position="382"/>
        <end position="403"/>
    </location>
</feature>
<evidence type="ECO:0000256" key="1">
    <source>
        <dbReference type="ARBA" id="ARBA00004141"/>
    </source>
</evidence>
<feature type="domain" description="Major facilitator superfamily (MFS) profile" evidence="7">
    <location>
        <begin position="46"/>
        <end position="487"/>
    </location>
</feature>
<feature type="transmembrane region" description="Helical" evidence="6">
    <location>
        <begin position="451"/>
        <end position="471"/>
    </location>
</feature>
<feature type="transmembrane region" description="Helical" evidence="6">
    <location>
        <begin position="415"/>
        <end position="439"/>
    </location>
</feature>
<name>A0A6A6PNP5_9PEZI</name>
<dbReference type="Pfam" id="PF07690">
    <property type="entry name" value="MFS_1"/>
    <property type="match status" value="1"/>
</dbReference>
<dbReference type="OrthoDB" id="3936150at2759"/>
<feature type="transmembrane region" description="Helical" evidence="6">
    <location>
        <begin position="355"/>
        <end position="376"/>
    </location>
</feature>
<reference evidence="8" key="1">
    <citation type="journal article" date="2020" name="Stud. Mycol.">
        <title>101 Dothideomycetes genomes: a test case for predicting lifestyles and emergence of pathogens.</title>
        <authorList>
            <person name="Haridas S."/>
            <person name="Albert R."/>
            <person name="Binder M."/>
            <person name="Bloem J."/>
            <person name="Labutti K."/>
            <person name="Salamov A."/>
            <person name="Andreopoulos B."/>
            <person name="Baker S."/>
            <person name="Barry K."/>
            <person name="Bills G."/>
            <person name="Bluhm B."/>
            <person name="Cannon C."/>
            <person name="Castanera R."/>
            <person name="Culley D."/>
            <person name="Daum C."/>
            <person name="Ezra D."/>
            <person name="Gonzalez J."/>
            <person name="Henrissat B."/>
            <person name="Kuo A."/>
            <person name="Liang C."/>
            <person name="Lipzen A."/>
            <person name="Lutzoni F."/>
            <person name="Magnuson J."/>
            <person name="Mondo S."/>
            <person name="Nolan M."/>
            <person name="Ohm R."/>
            <person name="Pangilinan J."/>
            <person name="Park H.-J."/>
            <person name="Ramirez L."/>
            <person name="Alfaro M."/>
            <person name="Sun H."/>
            <person name="Tritt A."/>
            <person name="Yoshinaga Y."/>
            <person name="Zwiers L.-H."/>
            <person name="Turgeon B."/>
            <person name="Goodwin S."/>
            <person name="Spatafora J."/>
            <person name="Crous P."/>
            <person name="Grigoriev I."/>
        </authorList>
    </citation>
    <scope>NUCLEOTIDE SEQUENCE</scope>
    <source>
        <strain evidence="8">CBS 113389</strain>
    </source>
</reference>
<evidence type="ECO:0000256" key="5">
    <source>
        <dbReference type="SAM" id="MobiDB-lite"/>
    </source>
</evidence>
<feature type="transmembrane region" description="Helical" evidence="6">
    <location>
        <begin position="44"/>
        <end position="61"/>
    </location>
</feature>
<gene>
    <name evidence="8" type="ORF">BDY17DRAFT_253949</name>
</gene>
<dbReference type="Gene3D" id="1.20.1250.20">
    <property type="entry name" value="MFS general substrate transporter like domains"/>
    <property type="match status" value="1"/>
</dbReference>
<dbReference type="SUPFAM" id="SSF103473">
    <property type="entry name" value="MFS general substrate transporter"/>
    <property type="match status" value="1"/>
</dbReference>
<evidence type="ECO:0000313" key="9">
    <source>
        <dbReference type="Proteomes" id="UP000799767"/>
    </source>
</evidence>
<keyword evidence="4 6" id="KW-0472">Membrane</keyword>
<evidence type="ECO:0000256" key="2">
    <source>
        <dbReference type="ARBA" id="ARBA00022692"/>
    </source>
</evidence>
<dbReference type="GeneID" id="54472385"/>
<dbReference type="GO" id="GO:0015606">
    <property type="term" value="F:spermidine transmembrane transporter activity"/>
    <property type="evidence" value="ECO:0007669"/>
    <property type="project" value="TreeGrafter"/>
</dbReference>
<dbReference type="CDD" id="cd17323">
    <property type="entry name" value="MFS_Tpo1_MDR_like"/>
    <property type="match status" value="1"/>
</dbReference>
<proteinExistence type="predicted"/>
<dbReference type="GO" id="GO:0005886">
    <property type="term" value="C:plasma membrane"/>
    <property type="evidence" value="ECO:0007669"/>
    <property type="project" value="TreeGrafter"/>
</dbReference>
<dbReference type="PROSITE" id="PS50850">
    <property type="entry name" value="MFS"/>
    <property type="match status" value="1"/>
</dbReference>
<accession>A0A6A6PNP5</accession>
<dbReference type="PANTHER" id="PTHR23502">
    <property type="entry name" value="MAJOR FACILITATOR SUPERFAMILY"/>
    <property type="match status" value="1"/>
</dbReference>
<dbReference type="PANTHER" id="PTHR23502:SF38">
    <property type="entry name" value="POLYAMINE TRANSPORTER 4"/>
    <property type="match status" value="1"/>
</dbReference>
<keyword evidence="9" id="KW-1185">Reference proteome</keyword>
<dbReference type="AlphaFoldDB" id="A0A6A6PNP5"/>
<dbReference type="RefSeq" id="XP_033587824.1">
    <property type="nucleotide sequence ID" value="XM_033731383.1"/>
</dbReference>
<feature type="transmembrane region" description="Helical" evidence="6">
    <location>
        <begin position="111"/>
        <end position="129"/>
    </location>
</feature>
<feature type="transmembrane region" description="Helical" evidence="6">
    <location>
        <begin position="200"/>
        <end position="219"/>
    </location>
</feature>
<organism evidence="8 9">
    <name type="scientific">Neohortaea acidophila</name>
    <dbReference type="NCBI Taxonomy" id="245834"/>
    <lineage>
        <taxon>Eukaryota</taxon>
        <taxon>Fungi</taxon>
        <taxon>Dikarya</taxon>
        <taxon>Ascomycota</taxon>
        <taxon>Pezizomycotina</taxon>
        <taxon>Dothideomycetes</taxon>
        <taxon>Dothideomycetidae</taxon>
        <taxon>Mycosphaerellales</taxon>
        <taxon>Teratosphaeriaceae</taxon>
        <taxon>Neohortaea</taxon>
    </lineage>
</organism>
<protein>
    <submittedName>
        <fullName evidence="8">Major facilitator superfamily domain-containing protein</fullName>
    </submittedName>
</protein>
<dbReference type="Proteomes" id="UP000799767">
    <property type="component" value="Unassembled WGS sequence"/>
</dbReference>
<evidence type="ECO:0000256" key="6">
    <source>
        <dbReference type="SAM" id="Phobius"/>
    </source>
</evidence>
<comment type="subcellular location">
    <subcellularLocation>
        <location evidence="1">Membrane</location>
        <topology evidence="1">Multi-pass membrane protein</topology>
    </subcellularLocation>
</comment>
<dbReference type="EMBL" id="MU001638">
    <property type="protein sequence ID" value="KAF2481254.1"/>
    <property type="molecule type" value="Genomic_DNA"/>
</dbReference>
<dbReference type="InterPro" id="IPR011701">
    <property type="entry name" value="MFS"/>
</dbReference>
<dbReference type="InterPro" id="IPR020846">
    <property type="entry name" value="MFS_dom"/>
</dbReference>
<feature type="transmembrane region" description="Helical" evidence="6">
    <location>
        <begin position="312"/>
        <end position="334"/>
    </location>
</feature>
<sequence>MSKDDEKIEAASSPPDQPPILDARDWTSPDDPGNPRNFSLTRRIASTFAVTFFAFGSTFGASVYSPGIQDVVRQFHVSEELAILPLSMYTVGLALGPLIGSPLCETCGRKLVYLITGPLFALFTLGAGFSNNIAALVVCRFFAGFAAAPAIGNASATIIDYTAGRYRTVIMSFYFSIPIIGACSGPLVGGLVAQATNWRWTQWTIIFLLIAFYIPILFTRESYKKIILRRRAKKLGVPGPAEVARTWLQFVQHFLRTQLIRPVHMLFTEPIVTLVCIYNSFLFGLIYLFIVASPWVYETYYGFGITGQSLSFLGLIIGATIAPIPLIVLDHYLYQPRLKRFGGQSAPDEQFPAENRLFGALVASFVQPAALFGFAWTARRSIHWIVPMIFQAISMMTSIMIYAPCQLFMLDTYGPLYGASAAGAAMLTRYGVSAAFPLFALQLYRKLGVGWATSLLAFCSLAMAPIPWLFWRCGERLRGRTKYETSI</sequence>
<feature type="transmembrane region" description="Helical" evidence="6">
    <location>
        <begin position="271"/>
        <end position="292"/>
    </location>
</feature>
<feature type="region of interest" description="Disordered" evidence="5">
    <location>
        <begin position="1"/>
        <end position="33"/>
    </location>
</feature>
<evidence type="ECO:0000313" key="8">
    <source>
        <dbReference type="EMBL" id="KAF2481254.1"/>
    </source>
</evidence>
<evidence type="ECO:0000256" key="3">
    <source>
        <dbReference type="ARBA" id="ARBA00022989"/>
    </source>
</evidence>
<keyword evidence="3 6" id="KW-1133">Transmembrane helix</keyword>
<feature type="transmembrane region" description="Helical" evidence="6">
    <location>
        <begin position="173"/>
        <end position="194"/>
    </location>
</feature>
<evidence type="ECO:0000259" key="7">
    <source>
        <dbReference type="PROSITE" id="PS50850"/>
    </source>
</evidence>
<feature type="transmembrane region" description="Helical" evidence="6">
    <location>
        <begin position="141"/>
        <end position="161"/>
    </location>
</feature>
<feature type="transmembrane region" description="Helical" evidence="6">
    <location>
        <begin position="81"/>
        <end position="99"/>
    </location>
</feature>
<dbReference type="InterPro" id="IPR036259">
    <property type="entry name" value="MFS_trans_sf"/>
</dbReference>
<dbReference type="GO" id="GO:0000297">
    <property type="term" value="F:spermine transmembrane transporter activity"/>
    <property type="evidence" value="ECO:0007669"/>
    <property type="project" value="TreeGrafter"/>
</dbReference>
<evidence type="ECO:0000256" key="4">
    <source>
        <dbReference type="ARBA" id="ARBA00023136"/>
    </source>
</evidence>